<evidence type="ECO:0000256" key="10">
    <source>
        <dbReference type="HAMAP-Rule" id="MF_00121"/>
    </source>
</evidence>
<dbReference type="InterPro" id="IPR006075">
    <property type="entry name" value="Asn/Gln-tRNA_Trfase_suB/E_cat"/>
</dbReference>
<dbReference type="GO" id="GO:0070681">
    <property type="term" value="P:glutaminyl-tRNAGln biosynthesis via transamidation"/>
    <property type="evidence" value="ECO:0007669"/>
    <property type="project" value="TreeGrafter"/>
</dbReference>
<dbReference type="PROSITE" id="PS01234">
    <property type="entry name" value="GATB"/>
    <property type="match status" value="1"/>
</dbReference>
<dbReference type="InterPro" id="IPR023168">
    <property type="entry name" value="GatB_Yqey_C_2"/>
</dbReference>
<dbReference type="GO" id="GO:0016740">
    <property type="term" value="F:transferase activity"/>
    <property type="evidence" value="ECO:0007669"/>
    <property type="project" value="UniProtKB-KW"/>
</dbReference>
<comment type="function">
    <text evidence="7 10">Allows the formation of correctly charged Asn-tRNA(Asn) or Gln-tRNA(Gln) through the transamidation of misacylated Asp-tRNA(Asn) or Glu-tRNA(Gln) in organisms which lack either or both of asparaginyl-tRNA or glutaminyl-tRNA synthetases. The reaction takes place in the presence of glutamine and ATP through an activated phospho-Asp-tRNA(Asn) or phospho-Glu-tRNA(Gln).</text>
</comment>
<dbReference type="SUPFAM" id="SSF89095">
    <property type="entry name" value="GatB/YqeY motif"/>
    <property type="match status" value="1"/>
</dbReference>
<evidence type="ECO:0000256" key="3">
    <source>
        <dbReference type="ARBA" id="ARBA00022598"/>
    </source>
</evidence>
<dbReference type="InterPro" id="IPR014746">
    <property type="entry name" value="Gln_synth/guanido_kin_cat_dom"/>
</dbReference>
<dbReference type="PANTHER" id="PTHR11659">
    <property type="entry name" value="GLUTAMYL-TRNA GLN AMIDOTRANSFERASE SUBUNIT B MITOCHONDRIAL AND PROKARYOTIC PET112-RELATED"/>
    <property type="match status" value="1"/>
</dbReference>
<evidence type="ECO:0000256" key="1">
    <source>
        <dbReference type="ARBA" id="ARBA00005306"/>
    </source>
</evidence>
<gene>
    <name evidence="10" type="primary">gatB</name>
    <name evidence="12" type="ORF">CCE28_14735</name>
</gene>
<dbReference type="Proteomes" id="UP000216024">
    <property type="component" value="Unassembled WGS sequence"/>
</dbReference>
<dbReference type="NCBIfam" id="TIGR00133">
    <property type="entry name" value="gatB"/>
    <property type="match status" value="1"/>
</dbReference>
<dbReference type="OrthoDB" id="9804078at2"/>
<evidence type="ECO:0000256" key="6">
    <source>
        <dbReference type="ARBA" id="ARBA00022917"/>
    </source>
</evidence>
<comment type="caution">
    <text evidence="12">The sequence shown here is derived from an EMBL/GenBank/DDBJ whole genome shotgun (WGS) entry which is preliminary data.</text>
</comment>
<evidence type="ECO:0000256" key="8">
    <source>
        <dbReference type="ARBA" id="ARBA00047380"/>
    </source>
</evidence>
<dbReference type="InterPro" id="IPR004413">
    <property type="entry name" value="GatB"/>
</dbReference>
<evidence type="ECO:0000313" key="12">
    <source>
        <dbReference type="EMBL" id="PAB58549.1"/>
    </source>
</evidence>
<dbReference type="InterPro" id="IPR018027">
    <property type="entry name" value="Asn/Gln_amidotransferase"/>
</dbReference>
<dbReference type="SUPFAM" id="SSF55931">
    <property type="entry name" value="Glutamine synthetase/guanido kinase"/>
    <property type="match status" value="1"/>
</dbReference>
<dbReference type="GO" id="GO:0050567">
    <property type="term" value="F:glutaminyl-tRNA synthase (glutamine-hydrolyzing) activity"/>
    <property type="evidence" value="ECO:0007669"/>
    <property type="project" value="UniProtKB-UniRule"/>
</dbReference>
<dbReference type="GO" id="GO:0005524">
    <property type="term" value="F:ATP binding"/>
    <property type="evidence" value="ECO:0007669"/>
    <property type="project" value="UniProtKB-KW"/>
</dbReference>
<dbReference type="GO" id="GO:0006412">
    <property type="term" value="P:translation"/>
    <property type="evidence" value="ECO:0007669"/>
    <property type="project" value="UniProtKB-UniRule"/>
</dbReference>
<feature type="domain" description="Asn/Gln amidotransferase" evidence="11">
    <location>
        <begin position="321"/>
        <end position="468"/>
    </location>
</feature>
<evidence type="ECO:0000256" key="5">
    <source>
        <dbReference type="ARBA" id="ARBA00022840"/>
    </source>
</evidence>
<dbReference type="PANTHER" id="PTHR11659:SF0">
    <property type="entry name" value="GLUTAMYL-TRNA(GLN) AMIDOTRANSFERASE SUBUNIT B, MITOCHONDRIAL"/>
    <property type="match status" value="1"/>
</dbReference>
<reference evidence="12 13" key="1">
    <citation type="submission" date="2017-06" db="EMBL/GenBank/DDBJ databases">
        <title>Draft genome sequence of anaerobic fermentative bacterium Anaeromicrobium sediminis DY2726D isolated from West Pacific Ocean sediments.</title>
        <authorList>
            <person name="Zeng X."/>
        </authorList>
    </citation>
    <scope>NUCLEOTIDE SEQUENCE [LARGE SCALE GENOMIC DNA]</scope>
    <source>
        <strain evidence="12 13">DY2726D</strain>
    </source>
</reference>
<dbReference type="SMART" id="SM00845">
    <property type="entry name" value="GatB_Yqey"/>
    <property type="match status" value="1"/>
</dbReference>
<evidence type="ECO:0000259" key="11">
    <source>
        <dbReference type="SMART" id="SM00845"/>
    </source>
</evidence>
<dbReference type="HAMAP" id="MF_00121">
    <property type="entry name" value="GatB"/>
    <property type="match status" value="1"/>
</dbReference>
<comment type="subunit">
    <text evidence="2 10">Heterotrimer of A, B and C subunits.</text>
</comment>
<dbReference type="Pfam" id="PF02934">
    <property type="entry name" value="GatB_N"/>
    <property type="match status" value="1"/>
</dbReference>
<dbReference type="AlphaFoldDB" id="A0A267MG43"/>
<dbReference type="NCBIfam" id="NF004014">
    <property type="entry name" value="PRK05477.1-4"/>
    <property type="match status" value="1"/>
</dbReference>
<dbReference type="InterPro" id="IPR017959">
    <property type="entry name" value="Asn/Gln-tRNA_amidoTrfase_suB/E"/>
</dbReference>
<comment type="catalytic activity">
    <reaction evidence="8 10">
        <text>L-aspartyl-tRNA(Asn) + L-glutamine + ATP + H2O = L-asparaginyl-tRNA(Asn) + L-glutamate + ADP + phosphate + 2 H(+)</text>
        <dbReference type="Rhea" id="RHEA:14513"/>
        <dbReference type="Rhea" id="RHEA-COMP:9674"/>
        <dbReference type="Rhea" id="RHEA-COMP:9677"/>
        <dbReference type="ChEBI" id="CHEBI:15377"/>
        <dbReference type="ChEBI" id="CHEBI:15378"/>
        <dbReference type="ChEBI" id="CHEBI:29985"/>
        <dbReference type="ChEBI" id="CHEBI:30616"/>
        <dbReference type="ChEBI" id="CHEBI:43474"/>
        <dbReference type="ChEBI" id="CHEBI:58359"/>
        <dbReference type="ChEBI" id="CHEBI:78515"/>
        <dbReference type="ChEBI" id="CHEBI:78516"/>
        <dbReference type="ChEBI" id="CHEBI:456216"/>
    </reaction>
</comment>
<name>A0A267MG43_9FIRM</name>
<keyword evidence="12" id="KW-0808">Transferase</keyword>
<organism evidence="12 13">
    <name type="scientific">Anaeromicrobium sediminis</name>
    <dbReference type="NCBI Taxonomy" id="1478221"/>
    <lineage>
        <taxon>Bacteria</taxon>
        <taxon>Bacillati</taxon>
        <taxon>Bacillota</taxon>
        <taxon>Clostridia</taxon>
        <taxon>Peptostreptococcales</taxon>
        <taxon>Thermotaleaceae</taxon>
        <taxon>Anaeromicrobium</taxon>
    </lineage>
</organism>
<dbReference type="RefSeq" id="WP_095134492.1">
    <property type="nucleotide sequence ID" value="NZ_NIBG01000014.1"/>
</dbReference>
<keyword evidence="5 10" id="KW-0067">ATP-binding</keyword>
<evidence type="ECO:0000256" key="2">
    <source>
        <dbReference type="ARBA" id="ARBA00011123"/>
    </source>
</evidence>
<dbReference type="NCBIfam" id="NF004012">
    <property type="entry name" value="PRK05477.1-2"/>
    <property type="match status" value="1"/>
</dbReference>
<dbReference type="Pfam" id="PF02637">
    <property type="entry name" value="GatB_Yqey"/>
    <property type="match status" value="1"/>
</dbReference>
<dbReference type="Gene3D" id="1.10.150.380">
    <property type="entry name" value="GatB domain, N-terminal subdomain"/>
    <property type="match status" value="1"/>
</dbReference>
<evidence type="ECO:0000256" key="9">
    <source>
        <dbReference type="ARBA" id="ARBA00047913"/>
    </source>
</evidence>
<keyword evidence="6 10" id="KW-0648">Protein biosynthesis</keyword>
<proteinExistence type="inferred from homology"/>
<evidence type="ECO:0000256" key="4">
    <source>
        <dbReference type="ARBA" id="ARBA00022741"/>
    </source>
</evidence>
<sequence length="471" mass="54845">MEYITVVGLEIHAELKTKSKIFCSCSTGFGEEENSQCCPICLGLPGTLPSLNKKVIEYAIRAGIGLNCEIARKSFMDRKNYFYPDLNKAYQISQYDKPLCENGHIQINDKRIGIKRIHIEEDAGKTIYTNEARLLNYNRSGVPLIEIVTEPDLSSSIETSECLEELKEILIYLDICDCKMEEGSLRCDVNINIESKDKTIRSNIVEIKNLNSFKAVKKAIEYEESRHRFLLRENKNTIRETRRWDENKKITVAMRKKEEAQDYRYFPEPDLLKIFVEESFIEEIRKGLPELPNEKRNRFILQYELPEYHINIMTKSKEMSNYFEEVVRTVKNPKMVSNFIISVLYKRLKDDRMDIEDLKYKIDDFVKLLELVVNGYISNNMAKKLYNIMHETGENPEIIMKEKGIIQLSNEKDIVKIVKEVLEENLKSIKDYKNGKKKVIGFLVGAVMKKTKGSANPQTVNEIILDILRKK</sequence>
<dbReference type="FunFam" id="1.10.10.410:FF:000001">
    <property type="entry name" value="Aspartyl/glutamyl-tRNA(Asn/Gln) amidotransferase subunit B"/>
    <property type="match status" value="1"/>
</dbReference>
<keyword evidence="13" id="KW-1185">Reference proteome</keyword>
<accession>A0A267MG43</accession>
<dbReference type="InterPro" id="IPR003789">
    <property type="entry name" value="Asn/Gln_tRNA_amidoTrase-B-like"/>
</dbReference>
<comment type="catalytic activity">
    <reaction evidence="9 10">
        <text>L-glutamyl-tRNA(Gln) + L-glutamine + ATP + H2O = L-glutaminyl-tRNA(Gln) + L-glutamate + ADP + phosphate + H(+)</text>
        <dbReference type="Rhea" id="RHEA:17521"/>
        <dbReference type="Rhea" id="RHEA-COMP:9681"/>
        <dbReference type="Rhea" id="RHEA-COMP:9684"/>
        <dbReference type="ChEBI" id="CHEBI:15377"/>
        <dbReference type="ChEBI" id="CHEBI:15378"/>
        <dbReference type="ChEBI" id="CHEBI:29985"/>
        <dbReference type="ChEBI" id="CHEBI:30616"/>
        <dbReference type="ChEBI" id="CHEBI:43474"/>
        <dbReference type="ChEBI" id="CHEBI:58359"/>
        <dbReference type="ChEBI" id="CHEBI:78520"/>
        <dbReference type="ChEBI" id="CHEBI:78521"/>
        <dbReference type="ChEBI" id="CHEBI:456216"/>
    </reaction>
</comment>
<dbReference type="Gene3D" id="1.10.10.410">
    <property type="match status" value="1"/>
</dbReference>
<dbReference type="EMBL" id="NIBG01000014">
    <property type="protein sequence ID" value="PAB58549.1"/>
    <property type="molecule type" value="Genomic_DNA"/>
</dbReference>
<evidence type="ECO:0000256" key="7">
    <source>
        <dbReference type="ARBA" id="ARBA00024799"/>
    </source>
</evidence>
<protein>
    <recommendedName>
        <fullName evidence="10">Aspartyl/glutamyl-tRNA(Asn/Gln) amidotransferase subunit B</fullName>
        <shortName evidence="10">Asp/Glu-ADT subunit B</shortName>
        <ecNumber evidence="10">6.3.5.-</ecNumber>
    </recommendedName>
</protein>
<comment type="similarity">
    <text evidence="1 10">Belongs to the GatB/GatE family. GatB subfamily.</text>
</comment>
<dbReference type="InterPro" id="IPR042114">
    <property type="entry name" value="GatB_C_1"/>
</dbReference>
<keyword evidence="3 10" id="KW-0436">Ligase</keyword>
<dbReference type="GO" id="GO:0050566">
    <property type="term" value="F:asparaginyl-tRNA synthase (glutamine-hydrolyzing) activity"/>
    <property type="evidence" value="ECO:0007669"/>
    <property type="project" value="RHEA"/>
</dbReference>
<dbReference type="EC" id="6.3.5.-" evidence="10"/>
<keyword evidence="4 10" id="KW-0547">Nucleotide-binding</keyword>
<dbReference type="InterPro" id="IPR017958">
    <property type="entry name" value="Gln-tRNA_amidoTrfase_suB_CS"/>
</dbReference>
<evidence type="ECO:0000313" key="13">
    <source>
        <dbReference type="Proteomes" id="UP000216024"/>
    </source>
</evidence>